<keyword evidence="3" id="KW-1185">Reference proteome</keyword>
<dbReference type="AlphaFoldDB" id="D3Q6F5"/>
<gene>
    <name evidence="2" type="ordered locus">Snas_4554</name>
</gene>
<dbReference type="STRING" id="446470.Snas_4554"/>
<dbReference type="EMBL" id="CP001778">
    <property type="protein sequence ID" value="ADD44198.1"/>
    <property type="molecule type" value="Genomic_DNA"/>
</dbReference>
<keyword evidence="1" id="KW-0175">Coiled coil</keyword>
<evidence type="ECO:0000256" key="1">
    <source>
        <dbReference type="SAM" id="Coils"/>
    </source>
</evidence>
<dbReference type="HOGENOM" id="CLU_623904_0_0_11"/>
<reference evidence="2 3" key="1">
    <citation type="journal article" date="2009" name="Stand. Genomic Sci.">
        <title>Complete genome sequence of Stackebrandtia nassauensis type strain (LLR-40K-21).</title>
        <authorList>
            <person name="Munk C."/>
            <person name="Lapidus A."/>
            <person name="Copeland A."/>
            <person name="Jando M."/>
            <person name="Mayilraj S."/>
            <person name="Glavina Del Rio T."/>
            <person name="Nolan M."/>
            <person name="Chen F."/>
            <person name="Lucas S."/>
            <person name="Tice H."/>
            <person name="Cheng J.F."/>
            <person name="Han C."/>
            <person name="Detter J.C."/>
            <person name="Bruce D."/>
            <person name="Goodwin L."/>
            <person name="Chain P."/>
            <person name="Pitluck S."/>
            <person name="Goker M."/>
            <person name="Ovchinikova G."/>
            <person name="Pati A."/>
            <person name="Ivanova N."/>
            <person name="Mavromatis K."/>
            <person name="Chen A."/>
            <person name="Palaniappan K."/>
            <person name="Land M."/>
            <person name="Hauser L."/>
            <person name="Chang Y.J."/>
            <person name="Jeffries C.D."/>
            <person name="Bristow J."/>
            <person name="Eisen J.A."/>
            <person name="Markowitz V."/>
            <person name="Hugenholtz P."/>
            <person name="Kyrpides N.C."/>
            <person name="Klenk H.P."/>
        </authorList>
    </citation>
    <scope>NUCLEOTIDE SEQUENCE [LARGE SCALE GENOMIC DNA]</scope>
    <source>
        <strain evidence="3">DSM 44728 / CIP 108903 / NRRL B-16338 / NBRC 102104 / LLR-40K-21</strain>
    </source>
</reference>
<dbReference type="Proteomes" id="UP000000844">
    <property type="component" value="Chromosome"/>
</dbReference>
<accession>D3Q6F5</accession>
<dbReference type="eggNOG" id="ENOG50335I8">
    <property type="taxonomic scope" value="Bacteria"/>
</dbReference>
<proteinExistence type="predicted"/>
<evidence type="ECO:0000313" key="2">
    <source>
        <dbReference type="EMBL" id="ADD44198.1"/>
    </source>
</evidence>
<dbReference type="RefSeq" id="WP_013019769.1">
    <property type="nucleotide sequence ID" value="NC_013947.1"/>
</dbReference>
<evidence type="ECO:0000313" key="3">
    <source>
        <dbReference type="Proteomes" id="UP000000844"/>
    </source>
</evidence>
<feature type="coiled-coil region" evidence="1">
    <location>
        <begin position="291"/>
        <end position="339"/>
    </location>
</feature>
<dbReference type="KEGG" id="sna:Snas_4554"/>
<name>D3Q6F5_STANL</name>
<protein>
    <submittedName>
        <fullName evidence="2">Uncharacterized protein</fullName>
    </submittedName>
</protein>
<sequence>MTGQRLEQRAASMLAAYQRIAAKMYTLDSHAGRRFLKDEQLSGATADIAGRVNARAAVLWSRFDELRRLSDQIPTDVDGLGDTARAKLEALLGSECVKLDASGVPALASGDAVTTESSLSAFADDIEAECAELLRLCSEVDDACGVVADAIAEVTGSLEDVTARAETLGMAGNATLAELRADRSSLLETTLSDPASAVDDLAGLAELSRRIGEFGQRLASLEAVARDFPARLSALRADLAELGEAEDRTAQTCALAVEKILDPAPPRFTPQAATLSNALRELGETAADSDRHSLAARLSELTSRVEEAIRQCRRVADTAEALLDRRAELRGRLAAYSRKAARLGVIEEPRVAASAATARELLSLAPCDLRSATSAVRQFQQEISGAQEAPA</sequence>
<dbReference type="OrthoDB" id="3375894at2"/>
<organism evidence="2 3">
    <name type="scientific">Stackebrandtia nassauensis (strain DSM 44728 / CIP 108903 / NRRL B-16338 / NBRC 102104 / LLR-40K-21)</name>
    <dbReference type="NCBI Taxonomy" id="446470"/>
    <lineage>
        <taxon>Bacteria</taxon>
        <taxon>Bacillati</taxon>
        <taxon>Actinomycetota</taxon>
        <taxon>Actinomycetes</taxon>
        <taxon>Glycomycetales</taxon>
        <taxon>Glycomycetaceae</taxon>
        <taxon>Stackebrandtia</taxon>
    </lineage>
</organism>